<name>A0A177C4G0_9PLEO</name>
<sequence>MLFKMLALLALLALVVMATPITEAATNLAPTPSINDALSIVARAPMKEFTQNMDVNDPGPGGRQEKGGPKEESWIDKTANAKADCTLM</sequence>
<dbReference type="GeneID" id="28766708"/>
<reference evidence="3 4" key="1">
    <citation type="submission" date="2016-05" db="EMBL/GenBank/DDBJ databases">
        <title>Comparative analysis of secretome profiles of manganese(II)-oxidizing ascomycete fungi.</title>
        <authorList>
            <consortium name="DOE Joint Genome Institute"/>
            <person name="Zeiner C.A."/>
            <person name="Purvine S.O."/>
            <person name="Zink E.M."/>
            <person name="Wu S."/>
            <person name="Pasa-Tolic L."/>
            <person name="Chaput D.L."/>
            <person name="Haridas S."/>
            <person name="Grigoriev I.V."/>
            <person name="Santelli C.M."/>
            <person name="Hansel C.M."/>
        </authorList>
    </citation>
    <scope>NUCLEOTIDE SEQUENCE [LARGE SCALE GENOMIC DNA]</scope>
    <source>
        <strain evidence="3 4">AP3s5-JAC2a</strain>
    </source>
</reference>
<dbReference type="EMBL" id="KV441557">
    <property type="protein sequence ID" value="OAG01560.1"/>
    <property type="molecule type" value="Genomic_DNA"/>
</dbReference>
<keyword evidence="4" id="KW-1185">Reference proteome</keyword>
<feature type="region of interest" description="Disordered" evidence="1">
    <location>
        <begin position="51"/>
        <end position="76"/>
    </location>
</feature>
<evidence type="ECO:0000313" key="4">
    <source>
        <dbReference type="Proteomes" id="UP000077069"/>
    </source>
</evidence>
<dbReference type="RefSeq" id="XP_018031925.1">
    <property type="nucleotide sequence ID" value="XM_018183222.1"/>
</dbReference>
<protein>
    <submittedName>
        <fullName evidence="3">Uncharacterized protein</fullName>
    </submittedName>
</protein>
<organism evidence="3 4">
    <name type="scientific">Paraphaeosphaeria sporulosa</name>
    <dbReference type="NCBI Taxonomy" id="1460663"/>
    <lineage>
        <taxon>Eukaryota</taxon>
        <taxon>Fungi</taxon>
        <taxon>Dikarya</taxon>
        <taxon>Ascomycota</taxon>
        <taxon>Pezizomycotina</taxon>
        <taxon>Dothideomycetes</taxon>
        <taxon>Pleosporomycetidae</taxon>
        <taxon>Pleosporales</taxon>
        <taxon>Massarineae</taxon>
        <taxon>Didymosphaeriaceae</taxon>
        <taxon>Paraphaeosphaeria</taxon>
    </lineage>
</organism>
<dbReference type="OrthoDB" id="10396531at2759"/>
<proteinExistence type="predicted"/>
<accession>A0A177C4G0</accession>
<dbReference type="InParanoid" id="A0A177C4G0"/>
<feature type="chain" id="PRO_5008057713" evidence="2">
    <location>
        <begin position="19"/>
        <end position="88"/>
    </location>
</feature>
<feature type="compositionally biased region" description="Basic and acidic residues" evidence="1">
    <location>
        <begin position="63"/>
        <end position="75"/>
    </location>
</feature>
<keyword evidence="2" id="KW-0732">Signal</keyword>
<evidence type="ECO:0000256" key="2">
    <source>
        <dbReference type="SAM" id="SignalP"/>
    </source>
</evidence>
<evidence type="ECO:0000256" key="1">
    <source>
        <dbReference type="SAM" id="MobiDB-lite"/>
    </source>
</evidence>
<gene>
    <name evidence="3" type="ORF">CC84DRAFT_1221050</name>
</gene>
<feature type="signal peptide" evidence="2">
    <location>
        <begin position="1"/>
        <end position="18"/>
    </location>
</feature>
<dbReference type="AlphaFoldDB" id="A0A177C4G0"/>
<dbReference type="Proteomes" id="UP000077069">
    <property type="component" value="Unassembled WGS sequence"/>
</dbReference>
<evidence type="ECO:0000313" key="3">
    <source>
        <dbReference type="EMBL" id="OAG01560.1"/>
    </source>
</evidence>